<dbReference type="GO" id="GO:0005524">
    <property type="term" value="F:ATP binding"/>
    <property type="evidence" value="ECO:0007669"/>
    <property type="project" value="UniProtKB-KW"/>
</dbReference>
<evidence type="ECO:0000259" key="3">
    <source>
        <dbReference type="PROSITE" id="PS50893"/>
    </source>
</evidence>
<feature type="domain" description="ABC transporter" evidence="3">
    <location>
        <begin position="16"/>
        <end position="241"/>
    </location>
</feature>
<dbReference type="Pfam" id="PF00005">
    <property type="entry name" value="ABC_tran"/>
    <property type="match status" value="1"/>
</dbReference>
<proteinExistence type="predicted"/>
<evidence type="ECO:0000313" key="5">
    <source>
        <dbReference type="Proteomes" id="UP000280792"/>
    </source>
</evidence>
<reference evidence="4 5" key="2">
    <citation type="submission" date="2018-12" db="EMBL/GenBank/DDBJ databases">
        <title>Simiduia agarivorans gen. nov., sp. nov., a marine, agarolytic bacterium isolated from shallow coastal water from Keelung, Taiwan.</title>
        <authorList>
            <person name="Shieh W.Y."/>
        </authorList>
    </citation>
    <scope>NUCLEOTIDE SEQUENCE [LARGE SCALE GENOMIC DNA]</scope>
    <source>
        <strain evidence="4 5">GTF-13</strain>
    </source>
</reference>
<keyword evidence="2 4" id="KW-0067">ATP-binding</keyword>
<dbReference type="RefSeq" id="WP_125014580.1">
    <property type="nucleotide sequence ID" value="NZ_QWEZ01000001.1"/>
</dbReference>
<dbReference type="SUPFAM" id="SSF52540">
    <property type="entry name" value="P-loop containing nucleoside triphosphate hydrolases"/>
    <property type="match status" value="1"/>
</dbReference>
<dbReference type="InterPro" id="IPR003439">
    <property type="entry name" value="ABC_transporter-like_ATP-bd"/>
</dbReference>
<accession>A0A3P3VP10</accession>
<dbReference type="Gene3D" id="3.40.50.300">
    <property type="entry name" value="P-loop containing nucleotide triphosphate hydrolases"/>
    <property type="match status" value="1"/>
</dbReference>
<dbReference type="InterPro" id="IPR015854">
    <property type="entry name" value="ABC_transpr_LolD-like"/>
</dbReference>
<keyword evidence="5" id="KW-1185">Reference proteome</keyword>
<evidence type="ECO:0000313" key="4">
    <source>
        <dbReference type="EMBL" id="RRJ84154.1"/>
    </source>
</evidence>
<dbReference type="AlphaFoldDB" id="A0A3P3VP10"/>
<dbReference type="SMART" id="SM00382">
    <property type="entry name" value="AAA"/>
    <property type="match status" value="1"/>
</dbReference>
<dbReference type="PROSITE" id="PS50893">
    <property type="entry name" value="ABC_TRANSPORTER_2"/>
    <property type="match status" value="1"/>
</dbReference>
<keyword evidence="1" id="KW-0547">Nucleotide-binding</keyword>
<dbReference type="GO" id="GO:0016887">
    <property type="term" value="F:ATP hydrolysis activity"/>
    <property type="evidence" value="ECO:0007669"/>
    <property type="project" value="InterPro"/>
</dbReference>
<dbReference type="Proteomes" id="UP000280792">
    <property type="component" value="Unassembled WGS sequence"/>
</dbReference>
<dbReference type="PANTHER" id="PTHR24220:SF611">
    <property type="entry name" value="ATP-BINDING COMPONENT OF ABC TRANSPORTER-RELATED"/>
    <property type="match status" value="1"/>
</dbReference>
<protein>
    <submittedName>
        <fullName evidence="4">ATP-binding cassette domain-containing protein</fullName>
    </submittedName>
</protein>
<reference evidence="4 5" key="1">
    <citation type="submission" date="2018-08" db="EMBL/GenBank/DDBJ databases">
        <authorList>
            <person name="Khan S.A."/>
        </authorList>
    </citation>
    <scope>NUCLEOTIDE SEQUENCE [LARGE SCALE GENOMIC DNA]</scope>
    <source>
        <strain evidence="4 5">GTF-13</strain>
    </source>
</reference>
<dbReference type="InterPro" id="IPR003593">
    <property type="entry name" value="AAA+_ATPase"/>
</dbReference>
<name>A0A3P3VP10_9GAMM</name>
<dbReference type="EMBL" id="QWEZ01000001">
    <property type="protein sequence ID" value="RRJ84154.1"/>
    <property type="molecule type" value="Genomic_DNA"/>
</dbReference>
<dbReference type="GO" id="GO:0022857">
    <property type="term" value="F:transmembrane transporter activity"/>
    <property type="evidence" value="ECO:0007669"/>
    <property type="project" value="TreeGrafter"/>
</dbReference>
<dbReference type="PANTHER" id="PTHR24220">
    <property type="entry name" value="IMPORT ATP-BINDING PROTEIN"/>
    <property type="match status" value="1"/>
</dbReference>
<gene>
    <name evidence="4" type="ORF">D0544_03270</name>
</gene>
<evidence type="ECO:0000256" key="1">
    <source>
        <dbReference type="ARBA" id="ARBA00022741"/>
    </source>
</evidence>
<organism evidence="4 5">
    <name type="scientific">Aestuariirhabdus litorea</name>
    <dbReference type="NCBI Taxonomy" id="2528527"/>
    <lineage>
        <taxon>Bacteria</taxon>
        <taxon>Pseudomonadati</taxon>
        <taxon>Pseudomonadota</taxon>
        <taxon>Gammaproteobacteria</taxon>
        <taxon>Oceanospirillales</taxon>
        <taxon>Aestuariirhabdaceae</taxon>
        <taxon>Aestuariirhabdus</taxon>
    </lineage>
</organism>
<dbReference type="InterPro" id="IPR027417">
    <property type="entry name" value="P-loop_NTPase"/>
</dbReference>
<comment type="caution">
    <text evidence="4">The sequence shown here is derived from an EMBL/GenBank/DDBJ whole genome shotgun (WGS) entry which is preliminary data.</text>
</comment>
<dbReference type="GO" id="GO:0005886">
    <property type="term" value="C:plasma membrane"/>
    <property type="evidence" value="ECO:0007669"/>
    <property type="project" value="TreeGrafter"/>
</dbReference>
<evidence type="ECO:0000256" key="2">
    <source>
        <dbReference type="ARBA" id="ARBA00022840"/>
    </source>
</evidence>
<sequence length="248" mass="26549">MPPSAIPAQGDATPVISMTGVTFAWPGQASLLDIERLEIAAGERVLIRGPSGSGKTSLLGLLGGVLLPNQGSISVLGHPLETLGNAERDHLRSDHIGYIFQMFNLLPYLSLVENVVLPTRFSGRRKERALGSAPSLQAEALRLLEHLGLGGSPDLLDKPVSALSIGQQQRVAAARALIGAPELLIADEPTSALDADSRERFLRLLFDECAAAHSTLLFVSHDRSLEPLFSRVIDLPQLNRAHPRSTIA</sequence>